<dbReference type="InterPro" id="IPR045853">
    <property type="entry name" value="Pep_chain_release_fac_I_sf"/>
</dbReference>
<comment type="similarity">
    <text evidence="1">Belongs to the prokaryotic/mitochondrial release factor family.</text>
</comment>
<organism evidence="4 5">
    <name type="scientific">Sanghuangporus baumii</name>
    <name type="common">Phellinus baumii</name>
    <dbReference type="NCBI Taxonomy" id="108892"/>
    <lineage>
        <taxon>Eukaryota</taxon>
        <taxon>Fungi</taxon>
        <taxon>Dikarya</taxon>
        <taxon>Basidiomycota</taxon>
        <taxon>Agaricomycotina</taxon>
        <taxon>Agaricomycetes</taxon>
        <taxon>Hymenochaetales</taxon>
        <taxon>Hymenochaetaceae</taxon>
        <taxon>Sanghuangporus</taxon>
    </lineage>
</organism>
<dbReference type="InterPro" id="IPR004374">
    <property type="entry name" value="PrfB"/>
</dbReference>
<dbReference type="SMART" id="SM00937">
    <property type="entry name" value="PCRF"/>
    <property type="match status" value="1"/>
</dbReference>
<dbReference type="FunFam" id="3.30.160.20:FF:000004">
    <property type="entry name" value="Peptide chain release factor 1"/>
    <property type="match status" value="1"/>
</dbReference>
<dbReference type="GO" id="GO:0032543">
    <property type="term" value="P:mitochondrial translation"/>
    <property type="evidence" value="ECO:0007669"/>
    <property type="project" value="UniProtKB-ARBA"/>
</dbReference>
<keyword evidence="2" id="KW-0648">Protein biosynthesis</keyword>
<accession>A0A9Q5HUE9</accession>
<dbReference type="Gene3D" id="3.30.160.20">
    <property type="match status" value="1"/>
</dbReference>
<dbReference type="PROSITE" id="PS00745">
    <property type="entry name" value="RF_PROK_I"/>
    <property type="match status" value="1"/>
</dbReference>
<dbReference type="SUPFAM" id="SSF75620">
    <property type="entry name" value="Release factor"/>
    <property type="match status" value="1"/>
</dbReference>
<dbReference type="Pfam" id="PF00472">
    <property type="entry name" value="RF-1"/>
    <property type="match status" value="1"/>
</dbReference>
<feature type="domain" description="Prokaryotic-type class I peptide chain release factors" evidence="3">
    <location>
        <begin position="317"/>
        <end position="333"/>
    </location>
</feature>
<reference evidence="4" key="1">
    <citation type="submission" date="2016-06" db="EMBL/GenBank/DDBJ databases">
        <title>Draft Genome sequence of the fungus Inonotus baumii.</title>
        <authorList>
            <person name="Zhu H."/>
            <person name="Lin W."/>
        </authorList>
    </citation>
    <scope>NUCLEOTIDE SEQUENCE</scope>
    <source>
        <strain evidence="4">821</strain>
    </source>
</reference>
<dbReference type="GO" id="GO:0005739">
    <property type="term" value="C:mitochondrion"/>
    <property type="evidence" value="ECO:0007669"/>
    <property type="project" value="GOC"/>
</dbReference>
<dbReference type="Gene3D" id="1.20.58.410">
    <property type="entry name" value="Release factor"/>
    <property type="match status" value="1"/>
</dbReference>
<dbReference type="InterPro" id="IPR000352">
    <property type="entry name" value="Pep_chain_release_fac_I"/>
</dbReference>
<evidence type="ECO:0000313" key="5">
    <source>
        <dbReference type="Proteomes" id="UP000757232"/>
    </source>
</evidence>
<evidence type="ECO:0000259" key="3">
    <source>
        <dbReference type="PROSITE" id="PS00745"/>
    </source>
</evidence>
<dbReference type="Proteomes" id="UP000757232">
    <property type="component" value="Unassembled WGS sequence"/>
</dbReference>
<keyword evidence="5" id="KW-1185">Reference proteome</keyword>
<dbReference type="InterPro" id="IPR005139">
    <property type="entry name" value="PCRF"/>
</dbReference>
<evidence type="ECO:0000256" key="1">
    <source>
        <dbReference type="ARBA" id="ARBA00010835"/>
    </source>
</evidence>
<dbReference type="AlphaFoldDB" id="A0A9Q5HUE9"/>
<evidence type="ECO:0000256" key="2">
    <source>
        <dbReference type="ARBA" id="ARBA00022917"/>
    </source>
</evidence>
<dbReference type="GO" id="GO:0016149">
    <property type="term" value="F:translation release factor activity, codon specific"/>
    <property type="evidence" value="ECO:0007669"/>
    <property type="project" value="InterPro"/>
</dbReference>
<gene>
    <name evidence="4" type="ORF">A7U60_g6790</name>
</gene>
<comment type="caution">
    <text evidence="4">The sequence shown here is derived from an EMBL/GenBank/DDBJ whole genome shotgun (WGS) entry which is preliminary data.</text>
</comment>
<dbReference type="EMBL" id="LNZH02000204">
    <property type="protein sequence ID" value="OCB86201.1"/>
    <property type="molecule type" value="Genomic_DNA"/>
</dbReference>
<evidence type="ECO:0000313" key="4">
    <source>
        <dbReference type="EMBL" id="OCB86201.1"/>
    </source>
</evidence>
<dbReference type="Gene3D" id="3.30.70.1660">
    <property type="match status" value="1"/>
</dbReference>
<name>A0A9Q5HUE9_SANBA</name>
<proteinExistence type="inferred from homology"/>
<dbReference type="Pfam" id="PF03462">
    <property type="entry name" value="PCRF"/>
    <property type="match status" value="1"/>
</dbReference>
<dbReference type="PANTHER" id="PTHR43116:SF3">
    <property type="entry name" value="CLASS I PEPTIDE CHAIN RELEASE FACTOR"/>
    <property type="match status" value="1"/>
</dbReference>
<protein>
    <recommendedName>
        <fullName evidence="3">Prokaryotic-type class I peptide chain release factors domain-containing protein</fullName>
    </recommendedName>
</protein>
<dbReference type="NCBIfam" id="TIGR00020">
    <property type="entry name" value="prfB"/>
    <property type="match status" value="1"/>
</dbReference>
<dbReference type="HAMAP" id="MF_00094">
    <property type="entry name" value="Rel_fac_2"/>
    <property type="match status" value="1"/>
</dbReference>
<sequence>MLSARFLRAHPISIRCLPRVAKKSISGLRWASTSNSKVLQSIQEAFADIRNALSLVNHGEKLKTAESEAKELTKELEVGFFHSNQPTSSIRLDKLQNTELWTRDYNTASRKQQQLVHLQKQTSSLKEIQSSFESLSELSSLANESGDDQLYDELLPELEALRNRADELTKSLLLSSPADPHGAYIEIKAGSGGTEACDWAGILSRMYTRWAQSRGFDVSVAEETIAEIAGIKSRTLRVDGAYAYGYAQFESGIHRLVRMSPFDSAGQRHTSFASVQVSPYFGEEDDIDEKGGTSSGSGAGKDLVEINFADLKIQTMRSSGAGGQHVNKTESAVRITHIPTGIVVACQQERSQARNRVVALSLLKSRLYDIEQLKKAQAKATTHSNLPEITWGSQIRSYTLQPYQLIKDVRTGYEVGTGGVHAVLDGDLDGFMEAGLRHFRVSSS</sequence>
<dbReference type="OrthoDB" id="2019491at2759"/>
<dbReference type="PANTHER" id="PTHR43116">
    <property type="entry name" value="PEPTIDE CHAIN RELEASE FACTOR 2"/>
    <property type="match status" value="1"/>
</dbReference>